<dbReference type="AlphaFoldDB" id="A0A9W6RKB3"/>
<name>A0A9W6RKB3_9ACTN</name>
<comment type="caution">
    <text evidence="2">The sequence shown here is derived from an EMBL/GenBank/DDBJ whole genome shotgun (WGS) entry which is preliminary data.</text>
</comment>
<gene>
    <name evidence="2" type="ORF">Airi01_053510</name>
</gene>
<evidence type="ECO:0000313" key="2">
    <source>
        <dbReference type="EMBL" id="GLY77084.1"/>
    </source>
</evidence>
<evidence type="ECO:0000256" key="1">
    <source>
        <dbReference type="SAM" id="MobiDB-lite"/>
    </source>
</evidence>
<accession>A0A9W6RKB3</accession>
<proteinExistence type="predicted"/>
<feature type="region of interest" description="Disordered" evidence="1">
    <location>
        <begin position="86"/>
        <end position="117"/>
    </location>
</feature>
<dbReference type="PROSITE" id="PS51318">
    <property type="entry name" value="TAT"/>
    <property type="match status" value="1"/>
</dbReference>
<dbReference type="InterPro" id="IPR006311">
    <property type="entry name" value="TAT_signal"/>
</dbReference>
<organism evidence="2 3">
    <name type="scientific">Actinoallomurus iriomotensis</name>
    <dbReference type="NCBI Taxonomy" id="478107"/>
    <lineage>
        <taxon>Bacteria</taxon>
        <taxon>Bacillati</taxon>
        <taxon>Actinomycetota</taxon>
        <taxon>Actinomycetes</taxon>
        <taxon>Streptosporangiales</taxon>
        <taxon>Thermomonosporaceae</taxon>
        <taxon>Actinoallomurus</taxon>
    </lineage>
</organism>
<protein>
    <submittedName>
        <fullName evidence="2">Uncharacterized protein</fullName>
    </submittedName>
</protein>
<feature type="region of interest" description="Disordered" evidence="1">
    <location>
        <begin position="29"/>
        <end position="49"/>
    </location>
</feature>
<evidence type="ECO:0000313" key="3">
    <source>
        <dbReference type="Proteomes" id="UP001165135"/>
    </source>
</evidence>
<sequence>MSHSDQSQGTSRRAFLSANGTIAAATVLRPQSHAAAAESPPTGRERRVEFSMPALSFRDAGRQNSLGRLYDAALTGLIGINTVYATPGRPGGPVRRGPWVPERRAGAAAGDQPSPLA</sequence>
<dbReference type="Proteomes" id="UP001165135">
    <property type="component" value="Unassembled WGS sequence"/>
</dbReference>
<dbReference type="EMBL" id="BSTJ01000006">
    <property type="protein sequence ID" value="GLY77084.1"/>
    <property type="molecule type" value="Genomic_DNA"/>
</dbReference>
<reference evidence="2" key="1">
    <citation type="submission" date="2023-03" db="EMBL/GenBank/DDBJ databases">
        <title>Actinoallomurus iriomotensis NBRC 103681.</title>
        <authorList>
            <person name="Ichikawa N."/>
            <person name="Sato H."/>
            <person name="Tonouchi N."/>
        </authorList>
    </citation>
    <scope>NUCLEOTIDE SEQUENCE</scope>
    <source>
        <strain evidence="2">NBRC 103681</strain>
    </source>
</reference>